<comment type="caution">
    <text evidence="4">The sequence shown here is derived from an EMBL/GenBank/DDBJ whole genome shotgun (WGS) entry which is preliminary data.</text>
</comment>
<evidence type="ECO:0000256" key="1">
    <source>
        <dbReference type="ARBA" id="ARBA00006068"/>
    </source>
</evidence>
<accession>A0A927MJA5</accession>
<dbReference type="InterPro" id="IPR050922">
    <property type="entry name" value="LytR/CpsA/Psr_CW_biosynth"/>
</dbReference>
<dbReference type="Gene3D" id="3.40.630.190">
    <property type="entry name" value="LCP protein"/>
    <property type="match status" value="1"/>
</dbReference>
<gene>
    <name evidence="4" type="ORF">H4683_002067</name>
</gene>
<dbReference type="EMBL" id="JADBEL010000010">
    <property type="protein sequence ID" value="MBE1554968.1"/>
    <property type="molecule type" value="Genomic_DNA"/>
</dbReference>
<name>A0A927MJA5_9BACL</name>
<dbReference type="AlphaFoldDB" id="A0A927MJA5"/>
<evidence type="ECO:0000256" key="2">
    <source>
        <dbReference type="SAM" id="MobiDB-lite"/>
    </source>
</evidence>
<dbReference type="InterPro" id="IPR004474">
    <property type="entry name" value="LytR_CpsA_psr"/>
</dbReference>
<feature type="region of interest" description="Disordered" evidence="2">
    <location>
        <begin position="333"/>
        <end position="356"/>
    </location>
</feature>
<dbReference type="Pfam" id="PF03816">
    <property type="entry name" value="LytR_cpsA_psr"/>
    <property type="match status" value="1"/>
</dbReference>
<dbReference type="Proteomes" id="UP000658225">
    <property type="component" value="Unassembled WGS sequence"/>
</dbReference>
<organism evidence="4 5">
    <name type="scientific">Sporosarcina limicola</name>
    <dbReference type="NCBI Taxonomy" id="34101"/>
    <lineage>
        <taxon>Bacteria</taxon>
        <taxon>Bacillati</taxon>
        <taxon>Bacillota</taxon>
        <taxon>Bacilli</taxon>
        <taxon>Bacillales</taxon>
        <taxon>Caryophanaceae</taxon>
        <taxon>Sporosarcina</taxon>
    </lineage>
</organism>
<reference evidence="4" key="1">
    <citation type="submission" date="2020-10" db="EMBL/GenBank/DDBJ databases">
        <title>Genomic Encyclopedia of Type Strains, Phase IV (KMG-IV): sequencing the most valuable type-strain genomes for metagenomic binning, comparative biology and taxonomic classification.</title>
        <authorList>
            <person name="Goeker M."/>
        </authorList>
    </citation>
    <scope>NUCLEOTIDE SEQUENCE</scope>
    <source>
        <strain evidence="4">DSM 13886</strain>
    </source>
</reference>
<sequence length="356" mass="40046">MKRKDYQKKSKPSKKRLAIKVSLLVTLSAFLVIATYAATLLNKAEKVIEESHEPVPNRPKSDLRVVKVEPAHDNISILFIGVDDSEVRHQGDSNSRSDALLFATLNPNKKSVKLVSIPRDSYVYIPEVGYHDKITHAHAFGGTKATIETVEEMFDIPVDYYVKMNFNAFIDVVDALGGIEAEVPYDRIEKDENDKYTIHLKPGLQHLDGKHALALARTRKLDSDVERGKRQQMILQSIMKEAVSVKSITKYGDVIEALGDNMKTDMTFKEITALFEYANGGMPQVDAISLKGDDWWKEYESRPRVYFWKLDDTDLNNVKDLLKAHLGIIPDSSSLTDSSSSLTGSANKAPEERFNN</sequence>
<evidence type="ECO:0000313" key="4">
    <source>
        <dbReference type="EMBL" id="MBE1554968.1"/>
    </source>
</evidence>
<comment type="similarity">
    <text evidence="1">Belongs to the LytR/CpsA/Psr (LCP) family.</text>
</comment>
<proteinExistence type="inferred from homology"/>
<feature type="domain" description="Cell envelope-related transcriptional attenuator" evidence="3">
    <location>
        <begin position="96"/>
        <end position="242"/>
    </location>
</feature>
<dbReference type="RefSeq" id="WP_192598718.1">
    <property type="nucleotide sequence ID" value="NZ_JADBEL010000010.1"/>
</dbReference>
<keyword evidence="5" id="KW-1185">Reference proteome</keyword>
<dbReference type="PANTHER" id="PTHR33392">
    <property type="entry name" value="POLYISOPRENYL-TEICHOIC ACID--PEPTIDOGLYCAN TEICHOIC ACID TRANSFERASE TAGU"/>
    <property type="match status" value="1"/>
</dbReference>
<dbReference type="NCBIfam" id="TIGR00350">
    <property type="entry name" value="lytR_cpsA_psr"/>
    <property type="match status" value="1"/>
</dbReference>
<protein>
    <submittedName>
        <fullName evidence="4">LCP family protein required for cell wall assembly</fullName>
    </submittedName>
</protein>
<evidence type="ECO:0000313" key="5">
    <source>
        <dbReference type="Proteomes" id="UP000658225"/>
    </source>
</evidence>
<feature type="compositionally biased region" description="Low complexity" evidence="2">
    <location>
        <begin position="333"/>
        <end position="343"/>
    </location>
</feature>
<dbReference type="PANTHER" id="PTHR33392:SF3">
    <property type="entry name" value="POLYISOPRENYL-TEICHOIC ACID--PEPTIDOGLYCAN TEICHOIC ACID TRANSFERASE TAGT"/>
    <property type="match status" value="1"/>
</dbReference>
<evidence type="ECO:0000259" key="3">
    <source>
        <dbReference type="Pfam" id="PF03816"/>
    </source>
</evidence>